<accession>A0A0F9H8B7</accession>
<dbReference type="EMBL" id="LAZR01017724">
    <property type="protein sequence ID" value="KKL99236.1"/>
    <property type="molecule type" value="Genomic_DNA"/>
</dbReference>
<dbReference type="AlphaFoldDB" id="A0A0F9H8B7"/>
<organism evidence="1">
    <name type="scientific">marine sediment metagenome</name>
    <dbReference type="NCBI Taxonomy" id="412755"/>
    <lineage>
        <taxon>unclassified sequences</taxon>
        <taxon>metagenomes</taxon>
        <taxon>ecological metagenomes</taxon>
    </lineage>
</organism>
<evidence type="ECO:0000313" key="1">
    <source>
        <dbReference type="EMBL" id="KKL99236.1"/>
    </source>
</evidence>
<feature type="non-terminal residue" evidence="1">
    <location>
        <position position="1"/>
    </location>
</feature>
<comment type="caution">
    <text evidence="1">The sequence shown here is derived from an EMBL/GenBank/DDBJ whole genome shotgun (WGS) entry which is preliminary data.</text>
</comment>
<name>A0A0F9H8B7_9ZZZZ</name>
<reference evidence="1" key="1">
    <citation type="journal article" date="2015" name="Nature">
        <title>Complex archaea that bridge the gap between prokaryotes and eukaryotes.</title>
        <authorList>
            <person name="Spang A."/>
            <person name="Saw J.H."/>
            <person name="Jorgensen S.L."/>
            <person name="Zaremba-Niedzwiedzka K."/>
            <person name="Martijn J."/>
            <person name="Lind A.E."/>
            <person name="van Eijk R."/>
            <person name="Schleper C."/>
            <person name="Guy L."/>
            <person name="Ettema T.J."/>
        </authorList>
    </citation>
    <scope>NUCLEOTIDE SEQUENCE</scope>
</reference>
<proteinExistence type="predicted"/>
<protein>
    <submittedName>
        <fullName evidence="1">Uncharacterized protein</fullName>
    </submittedName>
</protein>
<sequence>LSGSVNNATKDDIRAIGYADELYRVFKSLPNRIQKAGTSNHVFLVALKRRFEESFLVNS</sequence>
<gene>
    <name evidence="1" type="ORF">LCGC14_1816460</name>
</gene>